<proteinExistence type="predicted"/>
<sequence length="222" mass="26045">MNRLIIIFFLLSYLGCTANTRSENKNIPITEGQTEKKGHTIYRVLSKKEYLQKKNILTGSSIEIYEAIRKRNSKLKKDGSTIFCGEFNPQNLTIKIQYVENEQENIESSVLQLKENSPNIYTVYFENEPLLDGIFQETNYLGTKFWKIGIFPIGRILQLTKFEDRFTLLTNRLFDVKSIKIQKGKIETIQDCVMNYKIQWCSQEQDPTKREWENCDPPGNEY</sequence>
<dbReference type="OrthoDB" id="340075at2"/>
<evidence type="ECO:0000313" key="1">
    <source>
        <dbReference type="EMBL" id="PJZ75343.1"/>
    </source>
</evidence>
<keyword evidence="2" id="KW-1185">Reference proteome</keyword>
<protein>
    <submittedName>
        <fullName evidence="1">Uncharacterized protein</fullName>
    </submittedName>
</protein>
<dbReference type="Proteomes" id="UP000231843">
    <property type="component" value="Unassembled WGS sequence"/>
</dbReference>
<organism evidence="1 2">
    <name type="scientific">Leptospira neocaledonica</name>
    <dbReference type="NCBI Taxonomy" id="2023192"/>
    <lineage>
        <taxon>Bacteria</taxon>
        <taxon>Pseudomonadati</taxon>
        <taxon>Spirochaetota</taxon>
        <taxon>Spirochaetia</taxon>
        <taxon>Leptospirales</taxon>
        <taxon>Leptospiraceae</taxon>
        <taxon>Leptospira</taxon>
    </lineage>
</organism>
<gene>
    <name evidence="1" type="ORF">CH365_19445</name>
</gene>
<comment type="caution">
    <text evidence="1">The sequence shown here is derived from an EMBL/GenBank/DDBJ whole genome shotgun (WGS) entry which is preliminary data.</text>
</comment>
<name>A0A2M9ZTX4_9LEPT</name>
<accession>A0A2M9ZTX4</accession>
<dbReference type="EMBL" id="NPEA01000015">
    <property type="protein sequence ID" value="PJZ75343.1"/>
    <property type="molecule type" value="Genomic_DNA"/>
</dbReference>
<dbReference type="AlphaFoldDB" id="A0A2M9ZTX4"/>
<reference evidence="1 2" key="1">
    <citation type="submission" date="2017-07" db="EMBL/GenBank/DDBJ databases">
        <title>Leptospira spp. isolated from tropical soils.</title>
        <authorList>
            <person name="Thibeaux R."/>
            <person name="Iraola G."/>
            <person name="Ferres I."/>
            <person name="Bierque E."/>
            <person name="Girault D."/>
            <person name="Soupe-Gilbert M.-E."/>
            <person name="Picardeau M."/>
            <person name="Goarant C."/>
        </authorList>
    </citation>
    <scope>NUCLEOTIDE SEQUENCE [LARGE SCALE GENOMIC DNA]</scope>
    <source>
        <strain evidence="1 2">ES4-C-A1</strain>
    </source>
</reference>
<evidence type="ECO:0000313" key="2">
    <source>
        <dbReference type="Proteomes" id="UP000231843"/>
    </source>
</evidence>